<comment type="similarity">
    <text evidence="9">Belongs to the GSP H family.</text>
</comment>
<reference evidence="13 14" key="1">
    <citation type="submission" date="2012-09" db="EMBL/GenBank/DDBJ databases">
        <title>Genome Sequence of alkane-degrading Bacterium Alcanivorax jadensis T9.</title>
        <authorList>
            <person name="Lai Q."/>
            <person name="Shao Z."/>
        </authorList>
    </citation>
    <scope>NUCLEOTIDE SEQUENCE [LARGE SCALE GENOMIC DNA]</scope>
    <source>
        <strain evidence="13 14">T9</strain>
    </source>
</reference>
<keyword evidence="6 11" id="KW-0812">Transmembrane</keyword>
<dbReference type="NCBIfam" id="TIGR02532">
    <property type="entry name" value="IV_pilin_GFxxxE"/>
    <property type="match status" value="1"/>
</dbReference>
<evidence type="ECO:0000256" key="2">
    <source>
        <dbReference type="ARBA" id="ARBA00021549"/>
    </source>
</evidence>
<dbReference type="SUPFAM" id="SSF54523">
    <property type="entry name" value="Pili subunits"/>
    <property type="match status" value="1"/>
</dbReference>
<dbReference type="PROSITE" id="PS00409">
    <property type="entry name" value="PROKAR_NTER_METHYL"/>
    <property type="match status" value="1"/>
</dbReference>
<comment type="caution">
    <text evidence="13">The sequence shown here is derived from an EMBL/GenBank/DDBJ whole genome shotgun (WGS) entry which is preliminary data.</text>
</comment>
<keyword evidence="8 11" id="KW-0472">Membrane</keyword>
<evidence type="ECO:0000256" key="9">
    <source>
        <dbReference type="ARBA" id="ARBA00025772"/>
    </source>
</evidence>
<keyword evidence="3" id="KW-1003">Cell membrane</keyword>
<dbReference type="EMBL" id="ARXU01000015">
    <property type="protein sequence ID" value="KGD60033.1"/>
    <property type="molecule type" value="Genomic_DNA"/>
</dbReference>
<keyword evidence="7 11" id="KW-1133">Transmembrane helix</keyword>
<keyword evidence="4" id="KW-0488">Methylation</keyword>
<evidence type="ECO:0000256" key="7">
    <source>
        <dbReference type="ARBA" id="ARBA00022989"/>
    </source>
</evidence>
<dbReference type="InterPro" id="IPR045584">
    <property type="entry name" value="Pilin-like"/>
</dbReference>
<evidence type="ECO:0000313" key="13">
    <source>
        <dbReference type="EMBL" id="KGD60033.1"/>
    </source>
</evidence>
<evidence type="ECO:0000256" key="4">
    <source>
        <dbReference type="ARBA" id="ARBA00022481"/>
    </source>
</evidence>
<dbReference type="InterPro" id="IPR022346">
    <property type="entry name" value="T2SS_GspH"/>
</dbReference>
<proteinExistence type="inferred from homology"/>
<organism evidence="13 14">
    <name type="scientific">Alcanivorax jadensis T9</name>
    <dbReference type="NCBI Taxonomy" id="1177181"/>
    <lineage>
        <taxon>Bacteria</taxon>
        <taxon>Pseudomonadati</taxon>
        <taxon>Pseudomonadota</taxon>
        <taxon>Gammaproteobacteria</taxon>
        <taxon>Oceanospirillales</taxon>
        <taxon>Alcanivoracaceae</taxon>
        <taxon>Alcanivorax</taxon>
    </lineage>
</organism>
<evidence type="ECO:0000256" key="3">
    <source>
        <dbReference type="ARBA" id="ARBA00022475"/>
    </source>
</evidence>
<keyword evidence="5" id="KW-0997">Cell inner membrane</keyword>
<evidence type="ECO:0000256" key="6">
    <source>
        <dbReference type="ARBA" id="ARBA00022692"/>
    </source>
</evidence>
<evidence type="ECO:0000256" key="11">
    <source>
        <dbReference type="SAM" id="Phobius"/>
    </source>
</evidence>
<sequence>MTKKSRQRGFSLVEMMVAIIILVVLGSIAVPAFRNVGAGNSLRGAASELVAALGTARTQAVNLRISVQLSAVSGGDWSQGWLISYPAGAPEEDQSFAISPDVTVTRSGSGSLTFQPDGFVNQADSFIVCDSVRTGETGRKISVSKVGRISNEDITCS</sequence>
<dbReference type="InterPro" id="IPR012902">
    <property type="entry name" value="N_methyl_site"/>
</dbReference>
<evidence type="ECO:0000256" key="5">
    <source>
        <dbReference type="ARBA" id="ARBA00022519"/>
    </source>
</evidence>
<accession>A0ABR4W9D5</accession>
<evidence type="ECO:0000259" key="12">
    <source>
        <dbReference type="Pfam" id="PF12019"/>
    </source>
</evidence>
<feature type="transmembrane region" description="Helical" evidence="11">
    <location>
        <begin position="12"/>
        <end position="33"/>
    </location>
</feature>
<comment type="subcellular location">
    <subcellularLocation>
        <location evidence="1">Cell inner membrane</location>
        <topology evidence="1">Single-pass membrane protein</topology>
    </subcellularLocation>
</comment>
<dbReference type="Pfam" id="PF07963">
    <property type="entry name" value="N_methyl"/>
    <property type="match status" value="1"/>
</dbReference>
<feature type="domain" description="General secretion pathway GspH" evidence="12">
    <location>
        <begin position="45"/>
        <end position="147"/>
    </location>
</feature>
<evidence type="ECO:0000313" key="14">
    <source>
        <dbReference type="Proteomes" id="UP000029443"/>
    </source>
</evidence>
<dbReference type="Pfam" id="PF12019">
    <property type="entry name" value="GspH"/>
    <property type="match status" value="1"/>
</dbReference>
<evidence type="ECO:0000256" key="10">
    <source>
        <dbReference type="ARBA" id="ARBA00030775"/>
    </source>
</evidence>
<dbReference type="Proteomes" id="UP000029443">
    <property type="component" value="Unassembled WGS sequence"/>
</dbReference>
<name>A0ABR4W9D5_9GAMM</name>
<evidence type="ECO:0000256" key="8">
    <source>
        <dbReference type="ARBA" id="ARBA00023136"/>
    </source>
</evidence>
<dbReference type="Gene3D" id="3.55.40.10">
    <property type="entry name" value="minor pseudopilin epsh domain"/>
    <property type="match status" value="1"/>
</dbReference>
<gene>
    <name evidence="13" type="ORF">T9A_02989</name>
</gene>
<protein>
    <recommendedName>
        <fullName evidence="2">Type II secretion system protein H</fullName>
    </recommendedName>
    <alternativeName>
        <fullName evidence="10">General secretion pathway protein H</fullName>
    </alternativeName>
</protein>
<keyword evidence="14" id="KW-1185">Reference proteome</keyword>
<evidence type="ECO:0000256" key="1">
    <source>
        <dbReference type="ARBA" id="ARBA00004377"/>
    </source>
</evidence>